<dbReference type="VEuPathDB" id="PlasmoDB:PVW1_140068800"/>
<gene>
    <name evidence="2" type="ORF">PVP01_1462300</name>
</gene>
<feature type="region of interest" description="Disordered" evidence="1">
    <location>
        <begin position="179"/>
        <end position="201"/>
    </location>
</feature>
<feature type="region of interest" description="Disordered" evidence="1">
    <location>
        <begin position="545"/>
        <end position="588"/>
    </location>
</feature>
<feature type="region of interest" description="Disordered" evidence="1">
    <location>
        <begin position="694"/>
        <end position="740"/>
    </location>
</feature>
<proteinExistence type="predicted"/>
<dbReference type="VEuPathDB" id="PlasmoDB:PVPAM_140071000"/>
<evidence type="ECO:0000313" key="2">
    <source>
        <dbReference type="EMBL" id="VUZ99147.1"/>
    </source>
</evidence>
<name>A0A565A3T3_PLAVI</name>
<feature type="compositionally biased region" description="Basic and acidic residues" evidence="1">
    <location>
        <begin position="559"/>
        <end position="576"/>
    </location>
</feature>
<organism evidence="2 3">
    <name type="scientific">Plasmodium vivax</name>
    <name type="common">malaria parasite P. vivax</name>
    <dbReference type="NCBI Taxonomy" id="5855"/>
    <lineage>
        <taxon>Eukaryota</taxon>
        <taxon>Sar</taxon>
        <taxon>Alveolata</taxon>
        <taxon>Apicomplexa</taxon>
        <taxon>Aconoidasida</taxon>
        <taxon>Haemosporida</taxon>
        <taxon>Plasmodiidae</taxon>
        <taxon>Plasmodium</taxon>
        <taxon>Plasmodium (Plasmodium)</taxon>
    </lineage>
</organism>
<dbReference type="VEuPathDB" id="PlasmoDB:PVX_101155"/>
<sequence length="1181" mass="135666">MRRTRRLTLWRVLGRSFTTDGGGEYKRGNAFEMWRYQGSQTYQAELSFHSSFKTGEDKELLLSTRVSKYKNVKRANIKFIFLFLTFSNPCCNHFICKTNPSNGIPTQVLAKLNYLLLIKKILSSDSTQNRFLRFLYTNYVLPRRGRNGVPLDEEATDKTYIGASPDGYPSPFGMTLHERDHTQRSSQDGKSHPGEHTNWVDPPRGVANFRLNEIRQLFQRGEYEIVIHSNISNRLLKHIYVDDLDGHIKAQINYLNMFFNQVPEKTTLLQLYSFVEHFLGQLGNHTNEFLFFLDRLADKLLPKMNLVDVAFIFHMHIKLNYYNHLFLFMLVRRMQLFFLSLLAFPEGHAELANPYRRKIKYHQKSLVIFFHSLTNYFFYLNQMEGGTRYKDKQMHIKRFLYGKLGALHMLQNLQRNYLSYSLLDYTLVFSSLHKLGVQNELLRLVLLDYIDRMGSFLPTNGNSQKGRLSPLTTALSGGNLHLYASLLSTFTKCFTSYQYGRDEYQKVMRVLLILFENALWVIAKLFVSQGKSLLCPGSGHQMGGLRQPLVGSGSPVGESHSRVDASQEDSHNRCVDAQDGEGDPPGGGYADGEPTYFSFIKVLQLERRKGKAGNMGETPSREPFDKNSVPGGGGDSPYGPFHQTEVQTDRHCKSVYHVENVRGNIKFVVNCLNSTYKLVNHFIGIFQIQEHSRERSRECSRERSRERSEERSEERSRERSEERSEERSREHCQSHHKSHCKSHREKFNRILLYNFANKLIYAKQRVSRSGGYLENLHSRTVHGSRVFDYREGGVHINRLFMCAYLQSFLLCDLVNVYISGMVDRLHAGMPPTNDPPIEETSFSQLAANTLGAIQNLKLLRYDIFSNIAYILRREYFKLDVVNAGNIIHSFASVKLRDVQVIELLTNQLVSHANEKMGSDHQIGEQTLSNVSISLLKLDLPSEKFNEIIFRNYKKVQSVHSLINITLYLCYYNFMRPFLRQNNFTHLLEHVNVEDMGKLTVQNQTQLRLIALLILHVHHYSVREPHKWGDPMGTSSGKISTHLSALRDVVLPPQKGDPTASNQREGQTAEEIYKLAHMGGGRQRGAFPPSDCTHADSSSINMFEILAYKRMNNPPGETHLLLSESDYLSLHHIAAFPFSAPPVETTSSLHDEIYDVVASLGVPRRLAKELPHYPYCVDIVLA</sequence>
<evidence type="ECO:0000256" key="1">
    <source>
        <dbReference type="SAM" id="MobiDB-lite"/>
    </source>
</evidence>
<evidence type="ECO:0000313" key="3">
    <source>
        <dbReference type="Proteomes" id="UP000220605"/>
    </source>
</evidence>
<feature type="region of interest" description="Disordered" evidence="1">
    <location>
        <begin position="610"/>
        <end position="639"/>
    </location>
</feature>
<dbReference type="EMBL" id="LT635625">
    <property type="protein sequence ID" value="VUZ99147.1"/>
    <property type="molecule type" value="Genomic_DNA"/>
</dbReference>
<dbReference type="OrthoDB" id="370750at2759"/>
<reference evidence="3" key="1">
    <citation type="submission" date="2016-07" db="EMBL/GenBank/DDBJ databases">
        <authorList>
            <consortium name="Pathogen Informatics"/>
        </authorList>
    </citation>
    <scope>NUCLEOTIDE SEQUENCE [LARGE SCALE GENOMIC DNA]</scope>
</reference>
<dbReference type="Proteomes" id="UP000220605">
    <property type="component" value="Chromosome 14"/>
</dbReference>
<dbReference type="VEuPathDB" id="PlasmoDB:PVP01_1462300"/>
<protein>
    <submittedName>
        <fullName evidence="2">Uncharacterized protein</fullName>
    </submittedName>
</protein>
<dbReference type="AlphaFoldDB" id="A0A565A3T3"/>
<feature type="compositionally biased region" description="Basic and acidic residues" evidence="1">
    <location>
        <begin position="694"/>
        <end position="733"/>
    </location>
</feature>
<feature type="compositionally biased region" description="Basic and acidic residues" evidence="1">
    <location>
        <begin position="179"/>
        <end position="195"/>
    </location>
</feature>
<accession>A0A565A3T3</accession>